<gene>
    <name evidence="3" type="ORF">H3H32_16370</name>
</gene>
<feature type="transmembrane region" description="Helical" evidence="2">
    <location>
        <begin position="64"/>
        <end position="85"/>
    </location>
</feature>
<sequence length="207" mass="24107">MIQEEILFRLLQGSTATGFVALLITCMSMHEVKWWLPIPIYLLSFMCLVTFLTTFFMRRFTFEVAVVTMFVLAITAVTTALHGYIRPLPTSKREALNRRLLWFILPILGLLFTVWCVGSVYEGGVSFLLRFEQKLNYAIRNQDEMKSQLESQKAEIVDLKRNYAKQDATSAAYRQKLDKNLDEVNSRLTDQSLRLHRITTNQQKERN</sequence>
<evidence type="ECO:0000313" key="3">
    <source>
        <dbReference type="EMBL" id="QMW06344.1"/>
    </source>
</evidence>
<dbReference type="AlphaFoldDB" id="A0A7G5H5F2"/>
<feature type="coiled-coil region" evidence="1">
    <location>
        <begin position="142"/>
        <end position="169"/>
    </location>
</feature>
<keyword evidence="2" id="KW-1133">Transmembrane helix</keyword>
<keyword evidence="2" id="KW-0472">Membrane</keyword>
<dbReference type="Proteomes" id="UP000515369">
    <property type="component" value="Chromosome"/>
</dbReference>
<feature type="transmembrane region" description="Helical" evidence="2">
    <location>
        <begin position="36"/>
        <end position="57"/>
    </location>
</feature>
<dbReference type="RefSeq" id="WP_182463713.1">
    <property type="nucleotide sequence ID" value="NZ_CP059732.1"/>
</dbReference>
<proteinExistence type="predicted"/>
<feature type="transmembrane region" description="Helical" evidence="2">
    <location>
        <begin position="7"/>
        <end position="30"/>
    </location>
</feature>
<keyword evidence="2" id="KW-0812">Transmembrane</keyword>
<evidence type="ECO:0000313" key="4">
    <source>
        <dbReference type="Proteomes" id="UP000515369"/>
    </source>
</evidence>
<keyword evidence="1" id="KW-0175">Coiled coil</keyword>
<reference evidence="3 4" key="1">
    <citation type="submission" date="2020-07" db="EMBL/GenBank/DDBJ databases">
        <title>Spirosoma foliorum sp. nov., isolated from the leaves on the Nejang mountain Korea, Republic of.</title>
        <authorList>
            <person name="Ho H."/>
            <person name="Lee Y.-J."/>
            <person name="Nurcahyanto D.-A."/>
            <person name="Kim S.-G."/>
        </authorList>
    </citation>
    <scope>NUCLEOTIDE SEQUENCE [LARGE SCALE GENOMIC DNA]</scope>
    <source>
        <strain evidence="3 4">PL0136</strain>
    </source>
</reference>
<organism evidence="3 4">
    <name type="scientific">Spirosoma foliorum</name>
    <dbReference type="NCBI Taxonomy" id="2710596"/>
    <lineage>
        <taxon>Bacteria</taxon>
        <taxon>Pseudomonadati</taxon>
        <taxon>Bacteroidota</taxon>
        <taxon>Cytophagia</taxon>
        <taxon>Cytophagales</taxon>
        <taxon>Cytophagaceae</taxon>
        <taxon>Spirosoma</taxon>
    </lineage>
</organism>
<dbReference type="EMBL" id="CP059732">
    <property type="protein sequence ID" value="QMW06344.1"/>
    <property type="molecule type" value="Genomic_DNA"/>
</dbReference>
<dbReference type="KEGG" id="sfol:H3H32_16370"/>
<protein>
    <submittedName>
        <fullName evidence="3">Uncharacterized protein</fullName>
    </submittedName>
</protein>
<evidence type="ECO:0000256" key="2">
    <source>
        <dbReference type="SAM" id="Phobius"/>
    </source>
</evidence>
<evidence type="ECO:0000256" key="1">
    <source>
        <dbReference type="SAM" id="Coils"/>
    </source>
</evidence>
<accession>A0A7G5H5F2</accession>
<keyword evidence="4" id="KW-1185">Reference proteome</keyword>
<feature type="transmembrane region" description="Helical" evidence="2">
    <location>
        <begin position="100"/>
        <end position="121"/>
    </location>
</feature>
<name>A0A7G5H5F2_9BACT</name>